<organism evidence="18 19">
    <name type="scientific">Thalassorhabdus alkalitolerans</name>
    <dbReference type="NCBI Taxonomy" id="2282697"/>
    <lineage>
        <taxon>Bacteria</taxon>
        <taxon>Bacillati</taxon>
        <taxon>Bacillota</taxon>
        <taxon>Bacilli</taxon>
        <taxon>Bacillales</taxon>
        <taxon>Bacillaceae</taxon>
        <taxon>Thalassorhabdus</taxon>
    </lineage>
</organism>
<comment type="cofactor">
    <cofactor evidence="1 16">
        <name>FAD</name>
        <dbReference type="ChEBI" id="CHEBI:57692"/>
    </cofactor>
</comment>
<name>A0ABW0YM85_9BACI</name>
<accession>A0ABW0YM85</accession>
<evidence type="ECO:0000256" key="3">
    <source>
        <dbReference type="ARBA" id="ARBA00004496"/>
    </source>
</evidence>
<keyword evidence="12 16" id="KW-0560">Oxidoreductase</keyword>
<evidence type="ECO:0000256" key="2">
    <source>
        <dbReference type="ARBA" id="ARBA00003921"/>
    </source>
</evidence>
<keyword evidence="19" id="KW-1185">Reference proteome</keyword>
<dbReference type="PANTHER" id="PTHR21071">
    <property type="entry name" value="UDP-N-ACETYLENOLPYRUVOYLGLUCOSAMINE REDUCTASE"/>
    <property type="match status" value="1"/>
</dbReference>
<evidence type="ECO:0000313" key="19">
    <source>
        <dbReference type="Proteomes" id="UP001596142"/>
    </source>
</evidence>
<dbReference type="InterPro" id="IPR016167">
    <property type="entry name" value="FAD-bd_PCMH_sub1"/>
</dbReference>
<dbReference type="InterPro" id="IPR036318">
    <property type="entry name" value="FAD-bd_PCMH-like_sf"/>
</dbReference>
<dbReference type="Pfam" id="PF02873">
    <property type="entry name" value="MurB_C"/>
    <property type="match status" value="1"/>
</dbReference>
<comment type="subcellular location">
    <subcellularLocation>
        <location evidence="3 16">Cytoplasm</location>
    </subcellularLocation>
</comment>
<keyword evidence="9 16" id="KW-0521">NADP</keyword>
<evidence type="ECO:0000256" key="1">
    <source>
        <dbReference type="ARBA" id="ARBA00001974"/>
    </source>
</evidence>
<protein>
    <recommendedName>
        <fullName evidence="16">UDP-N-acetylenolpyruvoylglucosamine reductase</fullName>
        <ecNumber evidence="16">1.3.1.98</ecNumber>
    </recommendedName>
    <alternativeName>
        <fullName evidence="16">UDP-N-acetylmuramate dehydrogenase</fullName>
    </alternativeName>
</protein>
<evidence type="ECO:0000256" key="10">
    <source>
        <dbReference type="ARBA" id="ARBA00022960"/>
    </source>
</evidence>
<comment type="similarity">
    <text evidence="16">Belongs to the MurB family.</text>
</comment>
<dbReference type="EMBL" id="JBHSOZ010000003">
    <property type="protein sequence ID" value="MFC5712238.1"/>
    <property type="molecule type" value="Genomic_DNA"/>
</dbReference>
<comment type="function">
    <text evidence="2 16">Cell wall formation.</text>
</comment>
<dbReference type="SUPFAM" id="SSF56194">
    <property type="entry name" value="Uridine diphospho-N-Acetylenolpyruvylglucosamine reductase, MurB, C-terminal domain"/>
    <property type="match status" value="1"/>
</dbReference>
<sequence length="300" mass="32882">MKEIIEELQDAQIGKVKESEPLSKHTTWKIGGPADVLVEPAGIEEMKKTMEIIQKHNVPWRAIGRGSNLLVDDKGIEGVVIKLGENISHLEIGDGEIRVGGGYSIIKLATIISKKGLSGLEFAGGIPGTVGGAVFMNAGAHGSDMNKILIKAHVLYPDGTMKWIAKEDMGFSYRTSRLQKEKGICLEAVLEIKEGNKDEIVSEMQKNKDYRRNTQPWKDPCAGSVFRNPLPDHAGKLIEEAGLKGYRIGGAQISEMHGNFIVNIDNAQAADVLALIDHVKTTIKEKNNVEMHTEVEIVKR</sequence>
<dbReference type="PANTHER" id="PTHR21071:SF5">
    <property type="entry name" value="UDP-N-ACETYLENOLPYRUVOYLGLUCOSAMINE REDUCTASE"/>
    <property type="match status" value="1"/>
</dbReference>
<dbReference type="Pfam" id="PF01565">
    <property type="entry name" value="FAD_binding_4"/>
    <property type="match status" value="1"/>
</dbReference>
<evidence type="ECO:0000256" key="5">
    <source>
        <dbReference type="ARBA" id="ARBA00022490"/>
    </source>
</evidence>
<keyword evidence="13 16" id="KW-0131">Cell cycle</keyword>
<keyword evidence="5 16" id="KW-0963">Cytoplasm</keyword>
<dbReference type="Gene3D" id="3.90.78.10">
    <property type="entry name" value="UDP-N-acetylenolpyruvoylglucosamine reductase, C-terminal domain"/>
    <property type="match status" value="1"/>
</dbReference>
<dbReference type="NCBIfam" id="NF010480">
    <property type="entry name" value="PRK13905.1"/>
    <property type="match status" value="1"/>
</dbReference>
<evidence type="ECO:0000256" key="4">
    <source>
        <dbReference type="ARBA" id="ARBA00004752"/>
    </source>
</evidence>
<dbReference type="InterPro" id="IPR016169">
    <property type="entry name" value="FAD-bd_PCMH_sub2"/>
</dbReference>
<keyword evidence="6 16" id="KW-0132">Cell division</keyword>
<dbReference type="PROSITE" id="PS51387">
    <property type="entry name" value="FAD_PCMH"/>
    <property type="match status" value="1"/>
</dbReference>
<evidence type="ECO:0000256" key="15">
    <source>
        <dbReference type="ARBA" id="ARBA00048914"/>
    </source>
</evidence>
<dbReference type="Gene3D" id="3.30.43.10">
    <property type="entry name" value="Uridine Diphospho-n-acetylenolpyruvylglucosamine Reductase, domain 2"/>
    <property type="match status" value="1"/>
</dbReference>
<evidence type="ECO:0000256" key="8">
    <source>
        <dbReference type="ARBA" id="ARBA00022827"/>
    </source>
</evidence>
<dbReference type="HAMAP" id="MF_00037">
    <property type="entry name" value="MurB"/>
    <property type="match status" value="1"/>
</dbReference>
<comment type="pathway">
    <text evidence="4 16">Cell wall biogenesis; peptidoglycan biosynthesis.</text>
</comment>
<keyword evidence="11 16" id="KW-0573">Peptidoglycan synthesis</keyword>
<proteinExistence type="inferred from homology"/>
<keyword evidence="14 16" id="KW-0961">Cell wall biogenesis/degradation</keyword>
<dbReference type="Proteomes" id="UP001596142">
    <property type="component" value="Unassembled WGS sequence"/>
</dbReference>
<comment type="caution">
    <text evidence="18">The sequence shown here is derived from an EMBL/GenBank/DDBJ whole genome shotgun (WGS) entry which is preliminary data.</text>
</comment>
<dbReference type="SUPFAM" id="SSF56176">
    <property type="entry name" value="FAD-binding/transporter-associated domain-like"/>
    <property type="match status" value="1"/>
</dbReference>
<keyword evidence="7 16" id="KW-0285">Flavoprotein</keyword>
<evidence type="ECO:0000259" key="17">
    <source>
        <dbReference type="PROSITE" id="PS51387"/>
    </source>
</evidence>
<comment type="catalytic activity">
    <reaction evidence="15 16">
        <text>UDP-N-acetyl-alpha-D-muramate + NADP(+) = UDP-N-acetyl-3-O-(1-carboxyvinyl)-alpha-D-glucosamine + NADPH + H(+)</text>
        <dbReference type="Rhea" id="RHEA:12248"/>
        <dbReference type="ChEBI" id="CHEBI:15378"/>
        <dbReference type="ChEBI" id="CHEBI:57783"/>
        <dbReference type="ChEBI" id="CHEBI:58349"/>
        <dbReference type="ChEBI" id="CHEBI:68483"/>
        <dbReference type="ChEBI" id="CHEBI:70757"/>
        <dbReference type="EC" id="1.3.1.98"/>
    </reaction>
</comment>
<reference evidence="19" key="1">
    <citation type="journal article" date="2019" name="Int. J. Syst. Evol. Microbiol.">
        <title>The Global Catalogue of Microorganisms (GCM) 10K type strain sequencing project: providing services to taxonomists for standard genome sequencing and annotation.</title>
        <authorList>
            <consortium name="The Broad Institute Genomics Platform"/>
            <consortium name="The Broad Institute Genome Sequencing Center for Infectious Disease"/>
            <person name="Wu L."/>
            <person name="Ma J."/>
        </authorList>
    </citation>
    <scope>NUCLEOTIDE SEQUENCE [LARGE SCALE GENOMIC DNA]</scope>
    <source>
        <strain evidence="19">CECT 7184</strain>
    </source>
</reference>
<dbReference type="GO" id="GO:0008762">
    <property type="term" value="F:UDP-N-acetylmuramate dehydrogenase activity"/>
    <property type="evidence" value="ECO:0007669"/>
    <property type="project" value="UniProtKB-EC"/>
</dbReference>
<evidence type="ECO:0000313" key="18">
    <source>
        <dbReference type="EMBL" id="MFC5712238.1"/>
    </source>
</evidence>
<evidence type="ECO:0000256" key="6">
    <source>
        <dbReference type="ARBA" id="ARBA00022618"/>
    </source>
</evidence>
<dbReference type="InterPro" id="IPR016166">
    <property type="entry name" value="FAD-bd_PCMH"/>
</dbReference>
<feature type="domain" description="FAD-binding PCMH-type" evidence="17">
    <location>
        <begin position="29"/>
        <end position="195"/>
    </location>
</feature>
<dbReference type="InterPro" id="IPR006094">
    <property type="entry name" value="Oxid_FAD_bind_N"/>
</dbReference>
<feature type="active site" evidence="16">
    <location>
        <position position="294"/>
    </location>
</feature>
<dbReference type="NCBIfam" id="TIGR00179">
    <property type="entry name" value="murB"/>
    <property type="match status" value="1"/>
</dbReference>
<evidence type="ECO:0000256" key="11">
    <source>
        <dbReference type="ARBA" id="ARBA00022984"/>
    </source>
</evidence>
<dbReference type="InterPro" id="IPR003170">
    <property type="entry name" value="MurB"/>
</dbReference>
<evidence type="ECO:0000256" key="16">
    <source>
        <dbReference type="HAMAP-Rule" id="MF_00037"/>
    </source>
</evidence>
<keyword evidence="8 16" id="KW-0274">FAD</keyword>
<dbReference type="InterPro" id="IPR036635">
    <property type="entry name" value="MurB_C_sf"/>
</dbReference>
<dbReference type="Gene3D" id="3.30.465.10">
    <property type="match status" value="1"/>
</dbReference>
<evidence type="ECO:0000256" key="9">
    <source>
        <dbReference type="ARBA" id="ARBA00022857"/>
    </source>
</evidence>
<dbReference type="RefSeq" id="WP_385939320.1">
    <property type="nucleotide sequence ID" value="NZ_JBHSOZ010000003.1"/>
</dbReference>
<keyword evidence="10 16" id="KW-0133">Cell shape</keyword>
<feature type="active site" description="Proton donor" evidence="16">
    <location>
        <position position="224"/>
    </location>
</feature>
<evidence type="ECO:0000256" key="14">
    <source>
        <dbReference type="ARBA" id="ARBA00023316"/>
    </source>
</evidence>
<gene>
    <name evidence="16 18" type="primary">murB</name>
    <name evidence="18" type="ORF">ACFPU1_05550</name>
</gene>
<evidence type="ECO:0000256" key="12">
    <source>
        <dbReference type="ARBA" id="ARBA00023002"/>
    </source>
</evidence>
<dbReference type="EC" id="1.3.1.98" evidence="16"/>
<feature type="active site" evidence="16">
    <location>
        <position position="174"/>
    </location>
</feature>
<dbReference type="InterPro" id="IPR011601">
    <property type="entry name" value="MurB_C"/>
</dbReference>
<evidence type="ECO:0000256" key="7">
    <source>
        <dbReference type="ARBA" id="ARBA00022630"/>
    </source>
</evidence>
<evidence type="ECO:0000256" key="13">
    <source>
        <dbReference type="ARBA" id="ARBA00023306"/>
    </source>
</evidence>